<proteinExistence type="inferred from homology"/>
<keyword evidence="5 9" id="KW-0238">DNA-binding</keyword>
<evidence type="ECO:0000256" key="6">
    <source>
        <dbReference type="ARBA" id="ARBA00023163"/>
    </source>
</evidence>
<keyword evidence="4 9" id="KW-0805">Transcription regulation</keyword>
<evidence type="ECO:0000256" key="5">
    <source>
        <dbReference type="ARBA" id="ARBA00023125"/>
    </source>
</evidence>
<comment type="subcellular location">
    <subcellularLocation>
        <location evidence="9">Cytoplasm</location>
    </subcellularLocation>
</comment>
<reference evidence="10 11" key="1">
    <citation type="submission" date="2020-02" db="EMBL/GenBank/DDBJ databases">
        <title>Ideonella bacterium strain TBM-1.</title>
        <authorList>
            <person name="Chen W.-M."/>
        </authorList>
    </citation>
    <scope>NUCLEOTIDE SEQUENCE [LARGE SCALE GENOMIC DNA]</scope>
    <source>
        <strain evidence="10 11">TBM-1</strain>
    </source>
</reference>
<feature type="binding site" evidence="8">
    <location>
        <position position="75"/>
    </location>
    <ligand>
        <name>Fe cation</name>
        <dbReference type="ChEBI" id="CHEBI:24875"/>
    </ligand>
</feature>
<dbReference type="Proteomes" id="UP000484255">
    <property type="component" value="Unassembled WGS sequence"/>
</dbReference>
<dbReference type="InterPro" id="IPR036388">
    <property type="entry name" value="WH-like_DNA-bd_sf"/>
</dbReference>
<name>A0A7C9TJH2_9BURK</name>
<keyword evidence="2 9" id="KW-0678">Repressor</keyword>
<dbReference type="InterPro" id="IPR002481">
    <property type="entry name" value="FUR"/>
</dbReference>
<dbReference type="InterPro" id="IPR043135">
    <property type="entry name" value="Fur_C"/>
</dbReference>
<gene>
    <name evidence="9" type="primary">fur</name>
    <name evidence="10" type="ORF">G3A44_11225</name>
</gene>
<keyword evidence="7 9" id="KW-0479">Metal-binding</keyword>
<evidence type="ECO:0000256" key="8">
    <source>
        <dbReference type="PIRSR" id="PIRSR602481-2"/>
    </source>
</evidence>
<keyword evidence="9" id="KW-0963">Cytoplasm</keyword>
<accession>A0A7C9TJH2</accession>
<feature type="binding site" evidence="7">
    <location>
        <position position="81"/>
    </location>
    <ligand>
        <name>Zn(2+)</name>
        <dbReference type="ChEBI" id="CHEBI:29105"/>
    </ligand>
</feature>
<evidence type="ECO:0000256" key="1">
    <source>
        <dbReference type="ARBA" id="ARBA00007957"/>
    </source>
</evidence>
<dbReference type="Gene3D" id="3.30.1490.190">
    <property type="match status" value="1"/>
</dbReference>
<dbReference type="RefSeq" id="WP_163457607.1">
    <property type="nucleotide sequence ID" value="NZ_JAAGOH010000011.1"/>
</dbReference>
<dbReference type="GO" id="GO:1900376">
    <property type="term" value="P:regulation of secondary metabolite biosynthetic process"/>
    <property type="evidence" value="ECO:0007669"/>
    <property type="project" value="TreeGrafter"/>
</dbReference>
<protein>
    <recommendedName>
        <fullName evidence="9">Ferric uptake regulation protein</fullName>
    </recommendedName>
</protein>
<comment type="caution">
    <text evidence="10">The sequence shown here is derived from an EMBL/GenBank/DDBJ whole genome shotgun (WGS) entry which is preliminary data.</text>
</comment>
<feature type="binding site" evidence="7">
    <location>
        <position position="84"/>
    </location>
    <ligand>
        <name>Zn(2+)</name>
        <dbReference type="ChEBI" id="CHEBI:29105"/>
    </ligand>
</feature>
<comment type="similarity">
    <text evidence="1 9">Belongs to the Fur family.</text>
</comment>
<evidence type="ECO:0000256" key="3">
    <source>
        <dbReference type="ARBA" id="ARBA00022833"/>
    </source>
</evidence>
<dbReference type="SUPFAM" id="SSF46785">
    <property type="entry name" value="Winged helix' DNA-binding domain"/>
    <property type="match status" value="1"/>
</dbReference>
<dbReference type="InterPro" id="IPR036390">
    <property type="entry name" value="WH_DNA-bd_sf"/>
</dbReference>
<dbReference type="GO" id="GO:0045892">
    <property type="term" value="P:negative regulation of DNA-templated transcription"/>
    <property type="evidence" value="ECO:0007669"/>
    <property type="project" value="TreeGrafter"/>
</dbReference>
<keyword evidence="3 7" id="KW-0862">Zinc</keyword>
<evidence type="ECO:0000313" key="11">
    <source>
        <dbReference type="Proteomes" id="UP000484255"/>
    </source>
</evidence>
<comment type="cofactor">
    <cofactor evidence="8">
        <name>Mn(2+)</name>
        <dbReference type="ChEBI" id="CHEBI:29035"/>
    </cofactor>
    <cofactor evidence="8">
        <name>Fe(2+)</name>
        <dbReference type="ChEBI" id="CHEBI:29033"/>
    </cofactor>
    <text evidence="8">Binds 1 Mn(2+) or Fe(2+) ion per subunit.</text>
</comment>
<dbReference type="AlphaFoldDB" id="A0A7C9TJH2"/>
<organism evidence="10 11">
    <name type="scientific">Ideonella livida</name>
    <dbReference type="NCBI Taxonomy" id="2707176"/>
    <lineage>
        <taxon>Bacteria</taxon>
        <taxon>Pseudomonadati</taxon>
        <taxon>Pseudomonadota</taxon>
        <taxon>Betaproteobacteria</taxon>
        <taxon>Burkholderiales</taxon>
        <taxon>Sphaerotilaceae</taxon>
        <taxon>Ideonella</taxon>
    </lineage>
</organism>
<dbReference type="CDD" id="cd07153">
    <property type="entry name" value="Fur_like"/>
    <property type="match status" value="1"/>
</dbReference>
<dbReference type="EMBL" id="JAAGOH010000011">
    <property type="protein sequence ID" value="NDY91758.1"/>
    <property type="molecule type" value="Genomic_DNA"/>
</dbReference>
<dbReference type="PANTHER" id="PTHR33202:SF22">
    <property type="entry name" value="HYDROGEN PEROXIDE SENSITIVE REPRESSOR"/>
    <property type="match status" value="1"/>
</dbReference>
<feature type="binding site" evidence="8">
    <location>
        <position position="110"/>
    </location>
    <ligand>
        <name>Fe cation</name>
        <dbReference type="ChEBI" id="CHEBI:24875"/>
    </ligand>
</feature>
<feature type="binding site" evidence="7">
    <location>
        <position position="118"/>
    </location>
    <ligand>
        <name>Zn(2+)</name>
        <dbReference type="ChEBI" id="CHEBI:29105"/>
    </ligand>
</feature>
<sequence length="132" mass="14223">MERSTRQRTAIRNLIEQAGRPLSPPEILEGARDAVPGIGLATVYRNIKSLLEAGLIQAVTLPGDGVRYEATTHHHHHHFQCLGCQRVFDVHACPGDLGRLAPPGFEVQGHELTLYGQCPDCRAAAQGRGAAG</sequence>
<dbReference type="GO" id="GO:0008270">
    <property type="term" value="F:zinc ion binding"/>
    <property type="evidence" value="ECO:0007669"/>
    <property type="project" value="TreeGrafter"/>
</dbReference>
<comment type="subunit">
    <text evidence="9">Homodimer.</text>
</comment>
<dbReference type="GO" id="GO:0003700">
    <property type="term" value="F:DNA-binding transcription factor activity"/>
    <property type="evidence" value="ECO:0007669"/>
    <property type="project" value="UniProtKB-UniRule"/>
</dbReference>
<dbReference type="Gene3D" id="1.10.10.10">
    <property type="entry name" value="Winged helix-like DNA-binding domain superfamily/Winged helix DNA-binding domain"/>
    <property type="match status" value="1"/>
</dbReference>
<evidence type="ECO:0000256" key="4">
    <source>
        <dbReference type="ARBA" id="ARBA00023015"/>
    </source>
</evidence>
<evidence type="ECO:0000313" key="10">
    <source>
        <dbReference type="EMBL" id="NDY91758.1"/>
    </source>
</evidence>
<feature type="binding site" evidence="7">
    <location>
        <position position="121"/>
    </location>
    <ligand>
        <name>Zn(2+)</name>
        <dbReference type="ChEBI" id="CHEBI:29105"/>
    </ligand>
</feature>
<keyword evidence="8 9" id="KW-0408">Iron</keyword>
<keyword evidence="6 9" id="KW-0804">Transcription</keyword>
<dbReference type="GO" id="GO:0005737">
    <property type="term" value="C:cytoplasm"/>
    <property type="evidence" value="ECO:0007669"/>
    <property type="project" value="UniProtKB-SubCell"/>
</dbReference>
<dbReference type="Pfam" id="PF01475">
    <property type="entry name" value="FUR"/>
    <property type="match status" value="1"/>
</dbReference>
<dbReference type="PANTHER" id="PTHR33202">
    <property type="entry name" value="ZINC UPTAKE REGULATION PROTEIN"/>
    <property type="match status" value="1"/>
</dbReference>
<comment type="cofactor">
    <cofactor evidence="7">
        <name>Zn(2+)</name>
        <dbReference type="ChEBI" id="CHEBI:29105"/>
    </cofactor>
    <text evidence="7">Binds 1 zinc ion per subunit.</text>
</comment>
<keyword evidence="11" id="KW-1185">Reference proteome</keyword>
<evidence type="ECO:0000256" key="7">
    <source>
        <dbReference type="PIRSR" id="PIRSR602481-1"/>
    </source>
</evidence>
<evidence type="ECO:0000256" key="9">
    <source>
        <dbReference type="RuleBase" id="RU364037"/>
    </source>
</evidence>
<evidence type="ECO:0000256" key="2">
    <source>
        <dbReference type="ARBA" id="ARBA00022491"/>
    </source>
</evidence>
<dbReference type="GO" id="GO:0000976">
    <property type="term" value="F:transcription cis-regulatory region binding"/>
    <property type="evidence" value="ECO:0007669"/>
    <property type="project" value="TreeGrafter"/>
</dbReference>